<feature type="compositionally biased region" description="Acidic residues" evidence="3">
    <location>
        <begin position="379"/>
        <end position="390"/>
    </location>
</feature>
<evidence type="ECO:0000259" key="4">
    <source>
        <dbReference type="PROSITE" id="PS50102"/>
    </source>
</evidence>
<dbReference type="InterPro" id="IPR034349">
    <property type="entry name" value="NUCL_RRM1"/>
</dbReference>
<evidence type="ECO:0000256" key="3">
    <source>
        <dbReference type="SAM" id="MobiDB-lite"/>
    </source>
</evidence>
<keyword evidence="1 2" id="KW-0694">RNA-binding</keyword>
<dbReference type="InterPro" id="IPR000504">
    <property type="entry name" value="RRM_dom"/>
</dbReference>
<dbReference type="SUPFAM" id="SSF54928">
    <property type="entry name" value="RNA-binding domain, RBD"/>
    <property type="match status" value="2"/>
</dbReference>
<dbReference type="SMART" id="SM00360">
    <property type="entry name" value="RRM"/>
    <property type="match status" value="2"/>
</dbReference>
<evidence type="ECO:0000313" key="5">
    <source>
        <dbReference type="EMBL" id="KAJ9178683.1"/>
    </source>
</evidence>
<sequence>MGKSSKKSTPKVDAAPAVTPFLKSAKKGKREAEEAIEKLVSAKKQKIDEGVKHALKKEKVEVKTHKKKKEESSSSNDSSSEEELKAKVVSTKEQKARKPPVQESSSEESSSEEEAPPKATLLLKKQLTAAKNGSVGASGTKGKENSSSDSSDDESGDEELNVKGAAKKGVKATKPLVDESSSEDESSSDEKPHAKVALPPKQQLDAKNGTVGARPKKSKDDTSSSESSDDESDEDEKKSSQASQVKKLPETVTKKASHTSSEESDSDSSSDEQTELPAKASAPQIVPQGTTKKNAEPSSSSDESESCDDSDSDEEKAASAKAPASKRVALPATNNKAQSSDDSDDSDSDKDKGTTTKAITAVLKVQTSEKSDGNGSSESDSDDSDSDSDSDASAAKAAVGSKRPSSVAQTKESKKVKIAQKESSSSEESSSDSSDDEEESEDDKPVKTPKKNGADVEMVDVATPQATAKKADLQSAKKAPKTPVTPEVQSMGSKTLFVGNLPFQVERADVESFFEGAGQIVDVRFAMDNDQRFKGFGHVEFSTAEAAQKALKLNGQSLNGRRLRLDLARERGERGSFAPYSGSRDNNSIHKGGRGQAQKIFVRGFDKSRGEDQIRSALGEHFEACGEVTRISIPTDYETGAIKGMAYLEFKDAEGFNKALELSGSQFGDQYLTVEEAKPPRSDNRDGWGSGSSGGRSSGGRSGGRDGGGRFGGRGGGRGRGRATPNKPRVTAAATGKKTTFQDDDE</sequence>
<gene>
    <name evidence="5" type="ORF">P3X46_010547</name>
</gene>
<feature type="compositionally biased region" description="Acidic residues" evidence="3">
    <location>
        <begin position="105"/>
        <end position="114"/>
    </location>
</feature>
<dbReference type="CDD" id="cd12450">
    <property type="entry name" value="RRM1_NUCLs"/>
    <property type="match status" value="1"/>
</dbReference>
<dbReference type="Proteomes" id="UP001174677">
    <property type="component" value="Chromosome 6"/>
</dbReference>
<feature type="compositionally biased region" description="Acidic residues" evidence="3">
    <location>
        <begin position="429"/>
        <end position="442"/>
    </location>
</feature>
<feature type="domain" description="RRM" evidence="4">
    <location>
        <begin position="598"/>
        <end position="679"/>
    </location>
</feature>
<proteinExistence type="predicted"/>
<dbReference type="PANTHER" id="PTHR23236:SF11">
    <property type="entry name" value="EUKARYOTIC TRANSLATION INITIATION FACTOR 4H"/>
    <property type="match status" value="1"/>
</dbReference>
<protein>
    <recommendedName>
        <fullName evidence="4">RRM domain-containing protein</fullName>
    </recommendedName>
</protein>
<dbReference type="Gene3D" id="3.30.70.330">
    <property type="match status" value="2"/>
</dbReference>
<feature type="compositionally biased region" description="Gly residues" evidence="3">
    <location>
        <begin position="688"/>
        <end position="702"/>
    </location>
</feature>
<dbReference type="PROSITE" id="PS50102">
    <property type="entry name" value="RRM"/>
    <property type="match status" value="2"/>
</dbReference>
<name>A0ABQ9MFH7_HEVBR</name>
<accession>A0ABQ9MFH7</accession>
<feature type="compositionally biased region" description="Low complexity" evidence="3">
    <location>
        <begin position="117"/>
        <end position="131"/>
    </location>
</feature>
<feature type="compositionally biased region" description="Acidic residues" evidence="3">
    <location>
        <begin position="262"/>
        <end position="274"/>
    </location>
</feature>
<organism evidence="5 6">
    <name type="scientific">Hevea brasiliensis</name>
    <name type="common">Para rubber tree</name>
    <name type="synonym">Siphonia brasiliensis</name>
    <dbReference type="NCBI Taxonomy" id="3981"/>
    <lineage>
        <taxon>Eukaryota</taxon>
        <taxon>Viridiplantae</taxon>
        <taxon>Streptophyta</taxon>
        <taxon>Embryophyta</taxon>
        <taxon>Tracheophyta</taxon>
        <taxon>Spermatophyta</taxon>
        <taxon>Magnoliopsida</taxon>
        <taxon>eudicotyledons</taxon>
        <taxon>Gunneridae</taxon>
        <taxon>Pentapetalae</taxon>
        <taxon>rosids</taxon>
        <taxon>fabids</taxon>
        <taxon>Malpighiales</taxon>
        <taxon>Euphorbiaceae</taxon>
        <taxon>Crotonoideae</taxon>
        <taxon>Micrandreae</taxon>
        <taxon>Hevea</taxon>
    </lineage>
</organism>
<feature type="compositionally biased region" description="Basic and acidic residues" evidence="3">
    <location>
        <begin position="82"/>
        <end position="96"/>
    </location>
</feature>
<comment type="caution">
    <text evidence="5">The sequence shown here is derived from an EMBL/GenBank/DDBJ whole genome shotgun (WGS) entry which is preliminary data.</text>
</comment>
<dbReference type="CDD" id="cd12451">
    <property type="entry name" value="RRM2_NUCLs"/>
    <property type="match status" value="1"/>
</dbReference>
<dbReference type="EMBL" id="JARPOI010000006">
    <property type="protein sequence ID" value="KAJ9178683.1"/>
    <property type="molecule type" value="Genomic_DNA"/>
</dbReference>
<keyword evidence="6" id="KW-1185">Reference proteome</keyword>
<feature type="region of interest" description="Disordered" evidence="3">
    <location>
        <begin position="574"/>
        <end position="595"/>
    </location>
</feature>
<dbReference type="PANTHER" id="PTHR23236">
    <property type="entry name" value="EUKARYOTIC TRANSLATION INITIATION FACTOR 4B/4H"/>
    <property type="match status" value="1"/>
</dbReference>
<feature type="domain" description="RRM" evidence="4">
    <location>
        <begin position="494"/>
        <end position="570"/>
    </location>
</feature>
<feature type="region of interest" description="Disordered" evidence="3">
    <location>
        <begin position="1"/>
        <end position="487"/>
    </location>
</feature>
<feature type="compositionally biased region" description="Basic and acidic residues" evidence="3">
    <location>
        <begin position="676"/>
        <end position="686"/>
    </location>
</feature>
<reference evidence="5" key="1">
    <citation type="journal article" date="2023" name="Plant Biotechnol. J.">
        <title>Chromosome-level wild Hevea brasiliensis genome provides new tools for genomic-assisted breeding and valuable loci to elevate rubber yield.</title>
        <authorList>
            <person name="Cheng H."/>
            <person name="Song X."/>
            <person name="Hu Y."/>
            <person name="Wu T."/>
            <person name="Yang Q."/>
            <person name="An Z."/>
            <person name="Feng S."/>
            <person name="Deng Z."/>
            <person name="Wu W."/>
            <person name="Zeng X."/>
            <person name="Tu M."/>
            <person name="Wang X."/>
            <person name="Huang H."/>
        </authorList>
    </citation>
    <scope>NUCLEOTIDE SEQUENCE</scope>
    <source>
        <strain evidence="5">MT/VB/25A 57/8</strain>
    </source>
</reference>
<evidence type="ECO:0000256" key="2">
    <source>
        <dbReference type="PROSITE-ProRule" id="PRU00176"/>
    </source>
</evidence>
<feature type="compositionally biased region" description="Basic and acidic residues" evidence="3">
    <location>
        <begin position="45"/>
        <end position="63"/>
    </location>
</feature>
<evidence type="ECO:0000256" key="1">
    <source>
        <dbReference type="ARBA" id="ARBA00022884"/>
    </source>
</evidence>
<feature type="compositionally biased region" description="Acidic residues" evidence="3">
    <location>
        <begin position="302"/>
        <end position="314"/>
    </location>
</feature>
<dbReference type="InterPro" id="IPR035979">
    <property type="entry name" value="RBD_domain_sf"/>
</dbReference>
<evidence type="ECO:0000313" key="6">
    <source>
        <dbReference type="Proteomes" id="UP001174677"/>
    </source>
</evidence>
<feature type="region of interest" description="Disordered" evidence="3">
    <location>
        <begin position="676"/>
        <end position="746"/>
    </location>
</feature>
<dbReference type="InterPro" id="IPR034350">
    <property type="entry name" value="NUCL_RRM2"/>
</dbReference>
<feature type="compositionally biased region" description="Acidic residues" evidence="3">
    <location>
        <begin position="150"/>
        <end position="159"/>
    </location>
</feature>
<feature type="compositionally biased region" description="Gly residues" evidence="3">
    <location>
        <begin position="709"/>
        <end position="718"/>
    </location>
</feature>
<dbReference type="InterPro" id="IPR012677">
    <property type="entry name" value="Nucleotide-bd_a/b_plait_sf"/>
</dbReference>
<dbReference type="Pfam" id="PF00076">
    <property type="entry name" value="RRM_1"/>
    <property type="match status" value="2"/>
</dbReference>